<gene>
    <name evidence="2" type="ORF">B0T18DRAFT_420178</name>
</gene>
<protein>
    <recommendedName>
        <fullName evidence="1">NTF2-like domain-containing protein</fullName>
    </recommendedName>
</protein>
<evidence type="ECO:0000313" key="3">
    <source>
        <dbReference type="Proteomes" id="UP001172155"/>
    </source>
</evidence>
<sequence>MRFSSMVLAGAACSMANGWALPSIFHRQTTPTCMTASETEFMVEIYRKLIAEYTEELGEKYVAKNFVDVSDSINSFIHLPLGGPTFANRESFLEVQSWNQHFPVEILSVDAVQCNTVALQWLAAFGKANQPSKGITIFKTVWEDNMWKVSEIIVEFNALTWLLNMGGSYEWEDVTYTATSPDPATKPLPKAGKV</sequence>
<accession>A0AA40ELB7</accession>
<evidence type="ECO:0000259" key="1">
    <source>
        <dbReference type="Pfam" id="PF26534"/>
    </source>
</evidence>
<organism evidence="2 3">
    <name type="scientific">Schizothecium vesticola</name>
    <dbReference type="NCBI Taxonomy" id="314040"/>
    <lineage>
        <taxon>Eukaryota</taxon>
        <taxon>Fungi</taxon>
        <taxon>Dikarya</taxon>
        <taxon>Ascomycota</taxon>
        <taxon>Pezizomycotina</taxon>
        <taxon>Sordariomycetes</taxon>
        <taxon>Sordariomycetidae</taxon>
        <taxon>Sordariales</taxon>
        <taxon>Schizotheciaceae</taxon>
        <taxon>Schizothecium</taxon>
    </lineage>
</organism>
<dbReference type="InterPro" id="IPR058645">
    <property type="entry name" value="NTF2-like_dom_7"/>
</dbReference>
<dbReference type="Proteomes" id="UP001172155">
    <property type="component" value="Unassembled WGS sequence"/>
</dbReference>
<dbReference type="AlphaFoldDB" id="A0AA40ELB7"/>
<name>A0AA40ELB7_9PEZI</name>
<feature type="domain" description="NTF2-like" evidence="1">
    <location>
        <begin position="32"/>
        <end position="167"/>
    </location>
</feature>
<dbReference type="EMBL" id="JAUKUD010000006">
    <property type="protein sequence ID" value="KAK0741456.1"/>
    <property type="molecule type" value="Genomic_DNA"/>
</dbReference>
<keyword evidence="3" id="KW-1185">Reference proteome</keyword>
<reference evidence="2" key="1">
    <citation type="submission" date="2023-06" db="EMBL/GenBank/DDBJ databases">
        <title>Genome-scale phylogeny and comparative genomics of the fungal order Sordariales.</title>
        <authorList>
            <consortium name="Lawrence Berkeley National Laboratory"/>
            <person name="Hensen N."/>
            <person name="Bonometti L."/>
            <person name="Westerberg I."/>
            <person name="Brannstrom I.O."/>
            <person name="Guillou S."/>
            <person name="Cros-Aarteil S."/>
            <person name="Calhoun S."/>
            <person name="Haridas S."/>
            <person name="Kuo A."/>
            <person name="Mondo S."/>
            <person name="Pangilinan J."/>
            <person name="Riley R."/>
            <person name="LaButti K."/>
            <person name="Andreopoulos B."/>
            <person name="Lipzen A."/>
            <person name="Chen C."/>
            <person name="Yanf M."/>
            <person name="Daum C."/>
            <person name="Ng V."/>
            <person name="Clum A."/>
            <person name="Steindorff A."/>
            <person name="Ohm R."/>
            <person name="Martin F."/>
            <person name="Silar P."/>
            <person name="Natvig D."/>
            <person name="Lalanne C."/>
            <person name="Gautier V."/>
            <person name="Ament-velasquez S.L."/>
            <person name="Kruys A."/>
            <person name="Hutchinson M.I."/>
            <person name="Powell A.J."/>
            <person name="Barry K."/>
            <person name="Miller A.N."/>
            <person name="Grigoriev I.V."/>
            <person name="Debuchy R."/>
            <person name="Gladieux P."/>
            <person name="Thoren M.H."/>
            <person name="Johannesson H."/>
        </authorList>
    </citation>
    <scope>NUCLEOTIDE SEQUENCE</scope>
    <source>
        <strain evidence="2">SMH3187-1</strain>
    </source>
</reference>
<evidence type="ECO:0000313" key="2">
    <source>
        <dbReference type="EMBL" id="KAK0741456.1"/>
    </source>
</evidence>
<comment type="caution">
    <text evidence="2">The sequence shown here is derived from an EMBL/GenBank/DDBJ whole genome shotgun (WGS) entry which is preliminary data.</text>
</comment>
<dbReference type="Pfam" id="PF26534">
    <property type="entry name" value="NTF2_7"/>
    <property type="match status" value="1"/>
</dbReference>
<proteinExistence type="predicted"/>